<keyword evidence="2" id="KW-0378">Hydrolase</keyword>
<keyword evidence="6" id="KW-1185">Reference proteome</keyword>
<keyword evidence="5" id="KW-0804">Transcription</keyword>
<dbReference type="EMBL" id="JAUIZM010000006">
    <property type="protein sequence ID" value="KAK1378663.1"/>
    <property type="molecule type" value="Genomic_DNA"/>
</dbReference>
<keyword evidence="4" id="KW-0472">Membrane</keyword>
<comment type="caution">
    <text evidence="5">The sequence shown here is derived from an EMBL/GenBank/DDBJ whole genome shotgun (WGS) entry which is preliminary data.</text>
</comment>
<dbReference type="PANTHER" id="PTHR13620:SF100">
    <property type="entry name" value="3'-5' EXONUCLEASE DOMAIN-CONTAINING PROTEIN"/>
    <property type="match status" value="1"/>
</dbReference>
<dbReference type="AlphaFoldDB" id="A0AAD8MNS8"/>
<dbReference type="GO" id="GO:0000428">
    <property type="term" value="C:DNA-directed RNA polymerase complex"/>
    <property type="evidence" value="ECO:0007669"/>
    <property type="project" value="UniProtKB-KW"/>
</dbReference>
<evidence type="ECO:0000256" key="4">
    <source>
        <dbReference type="SAM" id="Phobius"/>
    </source>
</evidence>
<dbReference type="SUPFAM" id="SSF53098">
    <property type="entry name" value="Ribonuclease H-like"/>
    <property type="match status" value="1"/>
</dbReference>
<proteinExistence type="predicted"/>
<gene>
    <name evidence="5" type="ORF">POM88_025407</name>
</gene>
<dbReference type="GO" id="GO:0008408">
    <property type="term" value="F:3'-5' exonuclease activity"/>
    <property type="evidence" value="ECO:0007669"/>
    <property type="project" value="TreeGrafter"/>
</dbReference>
<reference evidence="5" key="2">
    <citation type="submission" date="2023-05" db="EMBL/GenBank/DDBJ databases">
        <authorList>
            <person name="Schelkunov M.I."/>
        </authorList>
    </citation>
    <scope>NUCLEOTIDE SEQUENCE</scope>
    <source>
        <strain evidence="5">Hsosn_3</strain>
        <tissue evidence="5">Leaf</tissue>
    </source>
</reference>
<dbReference type="Gene3D" id="3.30.420.10">
    <property type="entry name" value="Ribonuclease H-like superfamily/Ribonuclease H"/>
    <property type="match status" value="1"/>
</dbReference>
<dbReference type="InterPro" id="IPR036397">
    <property type="entry name" value="RNaseH_sf"/>
</dbReference>
<reference evidence="5" key="1">
    <citation type="submission" date="2023-02" db="EMBL/GenBank/DDBJ databases">
        <title>Genome of toxic invasive species Heracleum sosnowskyi carries increased number of genes despite the absence of recent whole-genome duplications.</title>
        <authorList>
            <person name="Schelkunov M."/>
            <person name="Shtratnikova V."/>
            <person name="Makarenko M."/>
            <person name="Klepikova A."/>
            <person name="Omelchenko D."/>
            <person name="Novikova G."/>
            <person name="Obukhova E."/>
            <person name="Bogdanov V."/>
            <person name="Penin A."/>
            <person name="Logacheva M."/>
        </authorList>
    </citation>
    <scope>NUCLEOTIDE SEQUENCE</scope>
    <source>
        <strain evidence="5">Hsosn_3</strain>
        <tissue evidence="5">Leaf</tissue>
    </source>
</reference>
<dbReference type="GO" id="GO:0005634">
    <property type="term" value="C:nucleus"/>
    <property type="evidence" value="ECO:0007669"/>
    <property type="project" value="TreeGrafter"/>
</dbReference>
<dbReference type="Proteomes" id="UP001237642">
    <property type="component" value="Unassembled WGS sequence"/>
</dbReference>
<keyword evidence="1" id="KW-0540">Nuclease</keyword>
<protein>
    <submittedName>
        <fullName evidence="5">DNA-directed RNA polymerase subunit beta</fullName>
    </submittedName>
</protein>
<sequence length="367" mass="40922">MAVTVFLRTNRFEVKLEGINYKANEFEQLCNLDFLFPKGKVWVRPPVVGLDVMRHPRNPNILLLLLCFGVGCVILRFRSGASLPEPVIKFLTDDRIRFVGFGIPEKKDLFPFEELGLTTTKTDIGYLAAKIQNDSKYAHYELAELALEVLGVKEMVGLSDASSFKRREKIKGAICQLFLSSVIAMSILRPAKSKTCSADGPRKIKFRKTFNSLPMLNEGWCQLDKATQDYVESSHVLESLYDLRDEANHDFVDVSDQAISREEFSSDDSFLTQSKGVDSSDELLCVQKGGRASVTNNNGGLSDESDKEELSTSRKPLRGILKCPSTRTDTCTSSSPPTSLQSPIKEQDGDPILKRVNSKGCNVTFKQ</sequence>
<feature type="region of interest" description="Disordered" evidence="3">
    <location>
        <begin position="294"/>
        <end position="355"/>
    </location>
</feature>
<organism evidence="5 6">
    <name type="scientific">Heracleum sosnowskyi</name>
    <dbReference type="NCBI Taxonomy" id="360622"/>
    <lineage>
        <taxon>Eukaryota</taxon>
        <taxon>Viridiplantae</taxon>
        <taxon>Streptophyta</taxon>
        <taxon>Embryophyta</taxon>
        <taxon>Tracheophyta</taxon>
        <taxon>Spermatophyta</taxon>
        <taxon>Magnoliopsida</taxon>
        <taxon>eudicotyledons</taxon>
        <taxon>Gunneridae</taxon>
        <taxon>Pentapetalae</taxon>
        <taxon>asterids</taxon>
        <taxon>campanulids</taxon>
        <taxon>Apiales</taxon>
        <taxon>Apiaceae</taxon>
        <taxon>Apioideae</taxon>
        <taxon>apioid superclade</taxon>
        <taxon>Tordylieae</taxon>
        <taxon>Tordyliinae</taxon>
        <taxon>Heracleum</taxon>
    </lineage>
</organism>
<keyword evidence="5" id="KW-0240">DNA-directed RNA polymerase</keyword>
<evidence type="ECO:0000256" key="1">
    <source>
        <dbReference type="ARBA" id="ARBA00022722"/>
    </source>
</evidence>
<keyword evidence="4" id="KW-1133">Transmembrane helix</keyword>
<name>A0AAD8MNS8_9APIA</name>
<accession>A0AAD8MNS8</accession>
<dbReference type="InterPro" id="IPR051132">
    <property type="entry name" value="3-5_Exonuclease_domain"/>
</dbReference>
<dbReference type="GO" id="GO:0003676">
    <property type="term" value="F:nucleic acid binding"/>
    <property type="evidence" value="ECO:0007669"/>
    <property type="project" value="InterPro"/>
</dbReference>
<feature type="transmembrane region" description="Helical" evidence="4">
    <location>
        <begin position="60"/>
        <end position="77"/>
    </location>
</feature>
<dbReference type="InterPro" id="IPR012337">
    <property type="entry name" value="RNaseH-like_sf"/>
</dbReference>
<evidence type="ECO:0000256" key="2">
    <source>
        <dbReference type="ARBA" id="ARBA00022801"/>
    </source>
</evidence>
<dbReference type="PANTHER" id="PTHR13620">
    <property type="entry name" value="3-5 EXONUCLEASE"/>
    <property type="match status" value="1"/>
</dbReference>
<evidence type="ECO:0000313" key="5">
    <source>
        <dbReference type="EMBL" id="KAK1378663.1"/>
    </source>
</evidence>
<evidence type="ECO:0000313" key="6">
    <source>
        <dbReference type="Proteomes" id="UP001237642"/>
    </source>
</evidence>
<dbReference type="GO" id="GO:0005737">
    <property type="term" value="C:cytoplasm"/>
    <property type="evidence" value="ECO:0007669"/>
    <property type="project" value="TreeGrafter"/>
</dbReference>
<evidence type="ECO:0000256" key="3">
    <source>
        <dbReference type="SAM" id="MobiDB-lite"/>
    </source>
</evidence>
<feature type="compositionally biased region" description="Low complexity" evidence="3">
    <location>
        <begin position="324"/>
        <end position="343"/>
    </location>
</feature>
<keyword evidence="4" id="KW-0812">Transmembrane</keyword>